<organism evidence="1 2">
    <name type="scientific">Vagococcus acidifermentans</name>
    <dbReference type="NCBI Taxonomy" id="564710"/>
    <lineage>
        <taxon>Bacteria</taxon>
        <taxon>Bacillati</taxon>
        <taxon>Bacillota</taxon>
        <taxon>Bacilli</taxon>
        <taxon>Lactobacillales</taxon>
        <taxon>Enterococcaceae</taxon>
        <taxon>Vagococcus</taxon>
    </lineage>
</organism>
<sequence length="66" mass="7996">MSPYIKLYNILIPKDHELRLILELTGSESVYEELKDNLLFSRWSEWKTIDPIRMFKFLLLNILLKI</sequence>
<name>A0A430B2S9_9ENTE</name>
<evidence type="ECO:0000313" key="2">
    <source>
        <dbReference type="Proteomes" id="UP000286773"/>
    </source>
</evidence>
<accession>A0A430B2S9</accession>
<dbReference type="EMBL" id="NGKC01000001">
    <property type="protein sequence ID" value="RSU14609.1"/>
    <property type="molecule type" value="Genomic_DNA"/>
</dbReference>
<proteinExistence type="predicted"/>
<evidence type="ECO:0000313" key="1">
    <source>
        <dbReference type="EMBL" id="RSU14609.1"/>
    </source>
</evidence>
<reference evidence="1 2" key="1">
    <citation type="submission" date="2017-05" db="EMBL/GenBank/DDBJ databases">
        <title>Vagococcus spp. assemblies.</title>
        <authorList>
            <person name="Gulvik C.A."/>
        </authorList>
    </citation>
    <scope>NUCLEOTIDE SEQUENCE [LARGE SCALE GENOMIC DNA]</scope>
    <source>
        <strain evidence="1 2">LMG 24798</strain>
    </source>
</reference>
<protein>
    <submittedName>
        <fullName evidence="1">Uncharacterized protein</fullName>
    </submittedName>
</protein>
<keyword evidence="2" id="KW-1185">Reference proteome</keyword>
<gene>
    <name evidence="1" type="ORF">CBF27_01090</name>
</gene>
<dbReference type="AlphaFoldDB" id="A0A430B2S9"/>
<dbReference type="Proteomes" id="UP000286773">
    <property type="component" value="Unassembled WGS sequence"/>
</dbReference>
<comment type="caution">
    <text evidence="1">The sequence shown here is derived from an EMBL/GenBank/DDBJ whole genome shotgun (WGS) entry which is preliminary data.</text>
</comment>